<evidence type="ECO:0000313" key="2">
    <source>
        <dbReference type="EMBL" id="KAF7351039.1"/>
    </source>
</evidence>
<reference evidence="2" key="1">
    <citation type="submission" date="2020-05" db="EMBL/GenBank/DDBJ databases">
        <title>Mycena genomes resolve the evolution of fungal bioluminescence.</title>
        <authorList>
            <person name="Tsai I.J."/>
        </authorList>
    </citation>
    <scope>NUCLEOTIDE SEQUENCE</scope>
    <source>
        <strain evidence="2">160909Yilan</strain>
    </source>
</reference>
<dbReference type="EMBL" id="JACAZH010000014">
    <property type="protein sequence ID" value="KAF7351039.1"/>
    <property type="molecule type" value="Genomic_DNA"/>
</dbReference>
<evidence type="ECO:0000256" key="1">
    <source>
        <dbReference type="SAM" id="MobiDB-lite"/>
    </source>
</evidence>
<organism evidence="2 3">
    <name type="scientific">Mycena sanguinolenta</name>
    <dbReference type="NCBI Taxonomy" id="230812"/>
    <lineage>
        <taxon>Eukaryota</taxon>
        <taxon>Fungi</taxon>
        <taxon>Dikarya</taxon>
        <taxon>Basidiomycota</taxon>
        <taxon>Agaricomycotina</taxon>
        <taxon>Agaricomycetes</taxon>
        <taxon>Agaricomycetidae</taxon>
        <taxon>Agaricales</taxon>
        <taxon>Marasmiineae</taxon>
        <taxon>Mycenaceae</taxon>
        <taxon>Mycena</taxon>
    </lineage>
</organism>
<accession>A0A8H7CUL1</accession>
<dbReference type="AlphaFoldDB" id="A0A8H7CUL1"/>
<evidence type="ECO:0000313" key="3">
    <source>
        <dbReference type="Proteomes" id="UP000623467"/>
    </source>
</evidence>
<sequence length="146" mass="16121">MMNNQITPQARQYAVADAPVFDADAALAEYRRNQANERPVTPPLQSTYSPPPRRQANHIPVAPPLQSTYSAPPQPHPRDRRGPAPQRPASMLIPASSQSNSRGMGYPRDNLSSSPEDAAPSSWSSRRMSMSEFPPHENWAPQTPPE</sequence>
<feature type="region of interest" description="Disordered" evidence="1">
    <location>
        <begin position="29"/>
        <end position="146"/>
    </location>
</feature>
<name>A0A8H7CUL1_9AGAR</name>
<keyword evidence="3" id="KW-1185">Reference proteome</keyword>
<proteinExistence type="predicted"/>
<feature type="compositionally biased region" description="Low complexity" evidence="1">
    <location>
        <begin position="121"/>
        <end position="131"/>
    </location>
</feature>
<gene>
    <name evidence="2" type="ORF">MSAN_01666200</name>
</gene>
<comment type="caution">
    <text evidence="2">The sequence shown here is derived from an EMBL/GenBank/DDBJ whole genome shotgun (WGS) entry which is preliminary data.</text>
</comment>
<dbReference type="OrthoDB" id="10663239at2759"/>
<protein>
    <submittedName>
        <fullName evidence="2">Uncharacterized protein</fullName>
    </submittedName>
</protein>
<dbReference type="Proteomes" id="UP000623467">
    <property type="component" value="Unassembled WGS sequence"/>
</dbReference>